<keyword evidence="10" id="KW-1185">Reference proteome</keyword>
<feature type="transmembrane region" description="Helical" evidence="8">
    <location>
        <begin position="261"/>
        <end position="282"/>
    </location>
</feature>
<sequence>MEAREPDECVISGAIAVALRVSRFAGFAPLRFERINGGTFRVTTSRTAAIISAIGITILRLSICTICLFDLTPAQISKGLALDSKPSILLFLTDVVLTMSVTSLGVFSGQARMKRFFRIITLIEEIKSQTAYDDSFEPRPWIVWVSILGSLFCGCSLIMFNLIVFIVRNKGKKICSQFFSGTNEIFSKTKKFETMQDENENAKIITVKSKAILHRLDGDNKSGTDNLQQLVQQSNLKNKELVHYLFLIFNIMDLVSQSEGIIFILLILGLILYIFVTVYYLALNLLFSDKSLESVLQVVCQALWLIWHSSKMLILVEPFHQLYEEMQKTKYRLNQLLYNEQSSLSRREFNSEGNIFFLDIPTFSPLGIVTLNRPLLATIAGAVATFFLIITQFNFKLNSEG</sequence>
<dbReference type="AlphaFoldDB" id="A0A8S4RIE7"/>
<keyword evidence="7 8" id="KW-0807">Transducer</keyword>
<dbReference type="OrthoDB" id="6930414at2759"/>
<accession>A0A8S4RIE7</accession>
<gene>
    <name evidence="9" type="primary">jg4298</name>
    <name evidence="9" type="ORF">PAEG_LOCUS14797</name>
</gene>
<keyword evidence="3 8" id="KW-0812">Transmembrane</keyword>
<evidence type="ECO:0000313" key="9">
    <source>
        <dbReference type="EMBL" id="CAH2237523.1"/>
    </source>
</evidence>
<dbReference type="GO" id="GO:0007165">
    <property type="term" value="P:signal transduction"/>
    <property type="evidence" value="ECO:0007669"/>
    <property type="project" value="UniProtKB-KW"/>
</dbReference>
<dbReference type="GO" id="GO:0030425">
    <property type="term" value="C:dendrite"/>
    <property type="evidence" value="ECO:0007669"/>
    <property type="project" value="TreeGrafter"/>
</dbReference>
<evidence type="ECO:0000256" key="7">
    <source>
        <dbReference type="ARBA" id="ARBA00023224"/>
    </source>
</evidence>
<evidence type="ECO:0000256" key="3">
    <source>
        <dbReference type="ARBA" id="ARBA00022692"/>
    </source>
</evidence>
<dbReference type="GO" id="GO:0007635">
    <property type="term" value="P:chemosensory behavior"/>
    <property type="evidence" value="ECO:0007669"/>
    <property type="project" value="TreeGrafter"/>
</dbReference>
<evidence type="ECO:0000256" key="1">
    <source>
        <dbReference type="ARBA" id="ARBA00004651"/>
    </source>
</evidence>
<feature type="transmembrane region" description="Helical" evidence="8">
    <location>
        <begin position="375"/>
        <end position="395"/>
    </location>
</feature>
<organism evidence="9 10">
    <name type="scientific">Pararge aegeria aegeria</name>
    <dbReference type="NCBI Taxonomy" id="348720"/>
    <lineage>
        <taxon>Eukaryota</taxon>
        <taxon>Metazoa</taxon>
        <taxon>Ecdysozoa</taxon>
        <taxon>Arthropoda</taxon>
        <taxon>Hexapoda</taxon>
        <taxon>Insecta</taxon>
        <taxon>Pterygota</taxon>
        <taxon>Neoptera</taxon>
        <taxon>Endopterygota</taxon>
        <taxon>Lepidoptera</taxon>
        <taxon>Glossata</taxon>
        <taxon>Ditrysia</taxon>
        <taxon>Papilionoidea</taxon>
        <taxon>Nymphalidae</taxon>
        <taxon>Satyrinae</taxon>
        <taxon>Satyrini</taxon>
        <taxon>Parargina</taxon>
        <taxon>Pararge</taxon>
    </lineage>
</organism>
<dbReference type="GO" id="GO:0050909">
    <property type="term" value="P:sensory perception of taste"/>
    <property type="evidence" value="ECO:0007669"/>
    <property type="project" value="InterPro"/>
</dbReference>
<name>A0A8S4RIE7_9NEOP</name>
<dbReference type="InterPro" id="IPR013604">
    <property type="entry name" value="7TM_chemorcpt"/>
</dbReference>
<dbReference type="Proteomes" id="UP000838756">
    <property type="component" value="Unassembled WGS sequence"/>
</dbReference>
<dbReference type="PANTHER" id="PTHR21143:SF104">
    <property type="entry name" value="GUSTATORY RECEPTOR 8A-RELATED"/>
    <property type="match status" value="1"/>
</dbReference>
<evidence type="ECO:0000256" key="2">
    <source>
        <dbReference type="ARBA" id="ARBA00022475"/>
    </source>
</evidence>
<evidence type="ECO:0000256" key="5">
    <source>
        <dbReference type="ARBA" id="ARBA00023136"/>
    </source>
</evidence>
<evidence type="ECO:0000256" key="4">
    <source>
        <dbReference type="ARBA" id="ARBA00022989"/>
    </source>
</evidence>
<feature type="transmembrane region" description="Helical" evidence="8">
    <location>
        <begin position="89"/>
        <end position="107"/>
    </location>
</feature>
<comment type="function">
    <text evidence="8">Gustatory receptor which mediates acceptance or avoidance behavior, depending on its substrates.</text>
</comment>
<protein>
    <recommendedName>
        <fullName evidence="8">Gustatory receptor</fullName>
    </recommendedName>
</protein>
<evidence type="ECO:0000256" key="6">
    <source>
        <dbReference type="ARBA" id="ARBA00023170"/>
    </source>
</evidence>
<keyword evidence="2 8" id="KW-1003">Cell membrane</keyword>
<comment type="similarity">
    <text evidence="8">Belongs to the insect chemoreceptor superfamily. Gustatory receptor (GR) family.</text>
</comment>
<dbReference type="EMBL" id="CAKXAJ010025272">
    <property type="protein sequence ID" value="CAH2237523.1"/>
    <property type="molecule type" value="Genomic_DNA"/>
</dbReference>
<dbReference type="Pfam" id="PF08395">
    <property type="entry name" value="7tm_7"/>
    <property type="match status" value="1"/>
</dbReference>
<comment type="caution">
    <text evidence="9">The sequence shown here is derived from an EMBL/GenBank/DDBJ whole genome shotgun (WGS) entry which is preliminary data.</text>
</comment>
<comment type="caution">
    <text evidence="8">Lacks conserved residue(s) required for the propagation of feature annotation.</text>
</comment>
<feature type="transmembrane region" description="Helical" evidence="8">
    <location>
        <begin position="48"/>
        <end position="69"/>
    </location>
</feature>
<dbReference type="GO" id="GO:0043025">
    <property type="term" value="C:neuronal cell body"/>
    <property type="evidence" value="ECO:0007669"/>
    <property type="project" value="TreeGrafter"/>
</dbReference>
<dbReference type="GO" id="GO:0030424">
    <property type="term" value="C:axon"/>
    <property type="evidence" value="ECO:0007669"/>
    <property type="project" value="TreeGrafter"/>
</dbReference>
<proteinExistence type="inferred from homology"/>
<reference evidence="9" key="1">
    <citation type="submission" date="2022-03" db="EMBL/GenBank/DDBJ databases">
        <authorList>
            <person name="Lindestad O."/>
        </authorList>
    </citation>
    <scope>NUCLEOTIDE SEQUENCE</scope>
</reference>
<dbReference type="PANTHER" id="PTHR21143">
    <property type="entry name" value="INVERTEBRATE GUSTATORY RECEPTOR"/>
    <property type="match status" value="1"/>
</dbReference>
<feature type="transmembrane region" description="Helical" evidence="8">
    <location>
        <begin position="141"/>
        <end position="167"/>
    </location>
</feature>
<keyword evidence="5 8" id="KW-0472">Membrane</keyword>
<evidence type="ECO:0000313" key="10">
    <source>
        <dbReference type="Proteomes" id="UP000838756"/>
    </source>
</evidence>
<keyword evidence="6 8" id="KW-0675">Receptor</keyword>
<comment type="subcellular location">
    <subcellularLocation>
        <location evidence="1 8">Cell membrane</location>
        <topology evidence="1 8">Multi-pass membrane protein</topology>
    </subcellularLocation>
</comment>
<keyword evidence="4 8" id="KW-1133">Transmembrane helix</keyword>
<dbReference type="GO" id="GO:0005886">
    <property type="term" value="C:plasma membrane"/>
    <property type="evidence" value="ECO:0007669"/>
    <property type="project" value="UniProtKB-SubCell"/>
</dbReference>
<dbReference type="GO" id="GO:0008049">
    <property type="term" value="P:male courtship behavior"/>
    <property type="evidence" value="ECO:0007669"/>
    <property type="project" value="TreeGrafter"/>
</dbReference>
<evidence type="ECO:0000256" key="8">
    <source>
        <dbReference type="RuleBase" id="RU363108"/>
    </source>
</evidence>